<dbReference type="InterPro" id="IPR036691">
    <property type="entry name" value="Endo/exonu/phosph_ase_sf"/>
</dbReference>
<accession>A0A7Y9LCK8</accession>
<dbReference type="AlphaFoldDB" id="A0A7Y9LCK8"/>
<dbReference type="EMBL" id="JACCBU010000001">
    <property type="protein sequence ID" value="NYE71790.1"/>
    <property type="molecule type" value="Genomic_DNA"/>
</dbReference>
<dbReference type="InterPro" id="IPR005135">
    <property type="entry name" value="Endo/exonuclease/phosphatase"/>
</dbReference>
<organism evidence="3 4">
    <name type="scientific">Microlunatus parietis</name>
    <dbReference type="NCBI Taxonomy" id="682979"/>
    <lineage>
        <taxon>Bacteria</taxon>
        <taxon>Bacillati</taxon>
        <taxon>Actinomycetota</taxon>
        <taxon>Actinomycetes</taxon>
        <taxon>Propionibacteriales</taxon>
        <taxon>Propionibacteriaceae</taxon>
        <taxon>Microlunatus</taxon>
    </lineage>
</organism>
<keyword evidence="4" id="KW-1185">Reference proteome</keyword>
<dbReference type="Pfam" id="PF03372">
    <property type="entry name" value="Exo_endo_phos"/>
    <property type="match status" value="1"/>
</dbReference>
<evidence type="ECO:0000259" key="2">
    <source>
        <dbReference type="Pfam" id="PF03372"/>
    </source>
</evidence>
<dbReference type="GO" id="GO:0004519">
    <property type="term" value="F:endonuclease activity"/>
    <property type="evidence" value="ECO:0007669"/>
    <property type="project" value="UniProtKB-KW"/>
</dbReference>
<keyword evidence="3" id="KW-0378">Hydrolase</keyword>
<sequence>MNLVHGGRLVPAAIMSLVILVAGAVQATPARAADPPVPGQIAVLTQNQSLGADLRPVLNARDQPTFQHEIRKALKQVADNPFQVRALAFAYQIVKADPDVVALQEVFDLRRNGEHAAGPYRDHLADTLAALDLLGGRYRVVARVQNMSTTFPVDLDRNGSLETQVGLAEHDVILVREGLTAAPVPFPDLCLRPSLDGCQFQVVSIATDLPNGRVNRERGFVGIDVSLNGRAFRVVNTQLEEFDVEPETGPISRTFQTFQASELITMIEASNPSGRTVVVLGDLASTPDDETILLGTLPVVPGYIVLQTNGFRDALTLDPDNLPLGDTCCQAPDLRNRKSRLDRRVDHVFTTDQPVEVHSDVLGDSELERRLLKRWPSDHGTVYARIRYQ</sequence>
<evidence type="ECO:0000313" key="3">
    <source>
        <dbReference type="EMBL" id="NYE71790.1"/>
    </source>
</evidence>
<keyword evidence="1" id="KW-0732">Signal</keyword>
<evidence type="ECO:0000256" key="1">
    <source>
        <dbReference type="SAM" id="SignalP"/>
    </source>
</evidence>
<dbReference type="Gene3D" id="3.60.10.10">
    <property type="entry name" value="Endonuclease/exonuclease/phosphatase"/>
    <property type="match status" value="1"/>
</dbReference>
<keyword evidence="3" id="KW-0269">Exonuclease</keyword>
<keyword evidence="3" id="KW-0540">Nuclease</keyword>
<reference evidence="3 4" key="1">
    <citation type="submission" date="2020-07" db="EMBL/GenBank/DDBJ databases">
        <title>Sequencing the genomes of 1000 actinobacteria strains.</title>
        <authorList>
            <person name="Klenk H.-P."/>
        </authorList>
    </citation>
    <scope>NUCLEOTIDE SEQUENCE [LARGE SCALE GENOMIC DNA]</scope>
    <source>
        <strain evidence="3 4">DSM 22083</strain>
    </source>
</reference>
<dbReference type="GO" id="GO:0004527">
    <property type="term" value="F:exonuclease activity"/>
    <property type="evidence" value="ECO:0007669"/>
    <property type="project" value="UniProtKB-KW"/>
</dbReference>
<feature type="signal peptide" evidence="1">
    <location>
        <begin position="1"/>
        <end position="27"/>
    </location>
</feature>
<evidence type="ECO:0000313" key="4">
    <source>
        <dbReference type="Proteomes" id="UP000569914"/>
    </source>
</evidence>
<comment type="caution">
    <text evidence="3">The sequence shown here is derived from an EMBL/GenBank/DDBJ whole genome shotgun (WGS) entry which is preliminary data.</text>
</comment>
<dbReference type="SUPFAM" id="SSF56219">
    <property type="entry name" value="DNase I-like"/>
    <property type="match status" value="1"/>
</dbReference>
<feature type="chain" id="PRO_5039282700" evidence="1">
    <location>
        <begin position="28"/>
        <end position="389"/>
    </location>
</feature>
<protein>
    <submittedName>
        <fullName evidence="3">Endonuclease/exonuclease/phosphatase family metal-dependent hydrolase</fullName>
    </submittedName>
</protein>
<gene>
    <name evidence="3" type="ORF">BKA15_003119</name>
</gene>
<feature type="domain" description="Endonuclease/exonuclease/phosphatase" evidence="2">
    <location>
        <begin position="89"/>
        <end position="379"/>
    </location>
</feature>
<dbReference type="Proteomes" id="UP000569914">
    <property type="component" value="Unassembled WGS sequence"/>
</dbReference>
<proteinExistence type="predicted"/>
<name>A0A7Y9LCK8_9ACTN</name>
<keyword evidence="3" id="KW-0255">Endonuclease</keyword>
<dbReference type="RefSeq" id="WP_179752178.1">
    <property type="nucleotide sequence ID" value="NZ_JACCBU010000001.1"/>
</dbReference>